<evidence type="ECO:0008006" key="3">
    <source>
        <dbReference type="Google" id="ProtNLM"/>
    </source>
</evidence>
<name>A0AAV5MP27_9ROSI</name>
<reference evidence="1 2" key="1">
    <citation type="journal article" date="2021" name="Commun. Biol.">
        <title>The genome of Shorea leprosula (Dipterocarpaceae) highlights the ecological relevance of drought in aseasonal tropical rainforests.</title>
        <authorList>
            <person name="Ng K.K.S."/>
            <person name="Kobayashi M.J."/>
            <person name="Fawcett J.A."/>
            <person name="Hatakeyama M."/>
            <person name="Paape T."/>
            <person name="Ng C.H."/>
            <person name="Ang C.C."/>
            <person name="Tnah L.H."/>
            <person name="Lee C.T."/>
            <person name="Nishiyama T."/>
            <person name="Sese J."/>
            <person name="O'Brien M.J."/>
            <person name="Copetti D."/>
            <person name="Mohd Noor M.I."/>
            <person name="Ong R.C."/>
            <person name="Putra M."/>
            <person name="Sireger I.Z."/>
            <person name="Indrioko S."/>
            <person name="Kosugi Y."/>
            <person name="Izuno A."/>
            <person name="Isagi Y."/>
            <person name="Lee S.L."/>
            <person name="Shimizu K.K."/>
        </authorList>
    </citation>
    <scope>NUCLEOTIDE SEQUENCE [LARGE SCALE GENOMIC DNA]</scope>
    <source>
        <strain evidence="1">214</strain>
    </source>
</reference>
<organism evidence="1 2">
    <name type="scientific">Rubroshorea leprosula</name>
    <dbReference type="NCBI Taxonomy" id="152421"/>
    <lineage>
        <taxon>Eukaryota</taxon>
        <taxon>Viridiplantae</taxon>
        <taxon>Streptophyta</taxon>
        <taxon>Embryophyta</taxon>
        <taxon>Tracheophyta</taxon>
        <taxon>Spermatophyta</taxon>
        <taxon>Magnoliopsida</taxon>
        <taxon>eudicotyledons</taxon>
        <taxon>Gunneridae</taxon>
        <taxon>Pentapetalae</taxon>
        <taxon>rosids</taxon>
        <taxon>malvids</taxon>
        <taxon>Malvales</taxon>
        <taxon>Dipterocarpaceae</taxon>
        <taxon>Rubroshorea</taxon>
    </lineage>
</organism>
<proteinExistence type="predicted"/>
<sequence length="48" mass="5585">MPLFVIEDKRVTVVKKIGDVFLSNCLVYHQQGTEFIIGLVFSSLREWQ</sequence>
<evidence type="ECO:0000313" key="2">
    <source>
        <dbReference type="Proteomes" id="UP001054252"/>
    </source>
</evidence>
<dbReference type="Proteomes" id="UP001054252">
    <property type="component" value="Unassembled WGS sequence"/>
</dbReference>
<keyword evidence="2" id="KW-1185">Reference proteome</keyword>
<comment type="caution">
    <text evidence="1">The sequence shown here is derived from an EMBL/GenBank/DDBJ whole genome shotgun (WGS) entry which is preliminary data.</text>
</comment>
<dbReference type="EMBL" id="BPVZ01000345">
    <property type="protein sequence ID" value="GKV50172.1"/>
    <property type="molecule type" value="Genomic_DNA"/>
</dbReference>
<evidence type="ECO:0000313" key="1">
    <source>
        <dbReference type="EMBL" id="GKV50172.1"/>
    </source>
</evidence>
<accession>A0AAV5MP27</accession>
<dbReference type="AlphaFoldDB" id="A0AAV5MP27"/>
<protein>
    <recommendedName>
        <fullName evidence="3">Translation initiation factor 1</fullName>
    </recommendedName>
</protein>
<gene>
    <name evidence="1" type="ORF">SLEP1_g56885</name>
</gene>